<evidence type="ECO:0000256" key="1">
    <source>
        <dbReference type="ARBA" id="ARBA00022443"/>
    </source>
</evidence>
<dbReference type="STRING" id="436010.A0A166KAU0"/>
<keyword evidence="6" id="KW-1185">Reference proteome</keyword>
<dbReference type="PANTHER" id="PTHR14167">
    <property type="entry name" value="SH3 DOMAIN-CONTAINING"/>
    <property type="match status" value="1"/>
</dbReference>
<dbReference type="InterPro" id="IPR050384">
    <property type="entry name" value="Endophilin_SH3RF"/>
</dbReference>
<dbReference type="SMART" id="SM00326">
    <property type="entry name" value="SH3"/>
    <property type="match status" value="1"/>
</dbReference>
<evidence type="ECO:0000313" key="6">
    <source>
        <dbReference type="Proteomes" id="UP000076532"/>
    </source>
</evidence>
<dbReference type="InterPro" id="IPR036028">
    <property type="entry name" value="SH3-like_dom_sf"/>
</dbReference>
<sequence>MVFANLGSHEKDAFFGLLDEYFQSRPDLLPAIAGSSGSSGHAAGSPGGEAANAVGRALASNPQVTSQLFSAGLKHGVPKNSPYGAIAHNPELNSVASRFGASAMTSSYAGAKGPPPAPPPRKTTADTQESSPVPVNRVGLANVKKFGDVDTSSAKNMFTSLRGSTAAKTAPPPPINLPPTFETRKGAFAPPPVRRGPAAVPTPPQPEPEEEEEQAQGEWAESMYEFSSTEPGDLPLAANQRLLITERTSEDWWTGEADGRSGLFPASYVKLL</sequence>
<dbReference type="InterPro" id="IPR001452">
    <property type="entry name" value="SH3_domain"/>
</dbReference>
<evidence type="ECO:0000256" key="3">
    <source>
        <dbReference type="SAM" id="MobiDB-lite"/>
    </source>
</evidence>
<evidence type="ECO:0000259" key="4">
    <source>
        <dbReference type="PROSITE" id="PS50002"/>
    </source>
</evidence>
<gene>
    <name evidence="5" type="ORF">FIBSPDRAFT_860331</name>
</gene>
<feature type="compositionally biased region" description="Pro residues" evidence="3">
    <location>
        <begin position="190"/>
        <end position="206"/>
    </location>
</feature>
<dbReference type="PRINTS" id="PR00499">
    <property type="entry name" value="P67PHOX"/>
</dbReference>
<feature type="region of interest" description="Disordered" evidence="3">
    <location>
        <begin position="105"/>
        <end position="133"/>
    </location>
</feature>
<accession>A0A166KAU0</accession>
<dbReference type="OrthoDB" id="10255128at2759"/>
<dbReference type="Proteomes" id="UP000076532">
    <property type="component" value="Unassembled WGS sequence"/>
</dbReference>
<evidence type="ECO:0000256" key="2">
    <source>
        <dbReference type="PROSITE-ProRule" id="PRU00192"/>
    </source>
</evidence>
<dbReference type="Pfam" id="PF14604">
    <property type="entry name" value="SH3_9"/>
    <property type="match status" value="1"/>
</dbReference>
<dbReference type="PANTHER" id="PTHR14167:SF48">
    <property type="entry name" value="SH3 DOMAIN-CONTAINING PROTEIN 19"/>
    <property type="match status" value="1"/>
</dbReference>
<dbReference type="AlphaFoldDB" id="A0A166KAU0"/>
<reference evidence="5 6" key="1">
    <citation type="journal article" date="2016" name="Mol. Biol. Evol.">
        <title>Comparative Genomics of Early-Diverging Mushroom-Forming Fungi Provides Insights into the Origins of Lignocellulose Decay Capabilities.</title>
        <authorList>
            <person name="Nagy L.G."/>
            <person name="Riley R."/>
            <person name="Tritt A."/>
            <person name="Adam C."/>
            <person name="Daum C."/>
            <person name="Floudas D."/>
            <person name="Sun H."/>
            <person name="Yadav J.S."/>
            <person name="Pangilinan J."/>
            <person name="Larsson K.H."/>
            <person name="Matsuura K."/>
            <person name="Barry K."/>
            <person name="Labutti K."/>
            <person name="Kuo R."/>
            <person name="Ohm R.A."/>
            <person name="Bhattacharya S.S."/>
            <person name="Shirouzu T."/>
            <person name="Yoshinaga Y."/>
            <person name="Martin F.M."/>
            <person name="Grigoriev I.V."/>
            <person name="Hibbett D.S."/>
        </authorList>
    </citation>
    <scope>NUCLEOTIDE SEQUENCE [LARGE SCALE GENOMIC DNA]</scope>
    <source>
        <strain evidence="5 6">CBS 109695</strain>
    </source>
</reference>
<dbReference type="PROSITE" id="PS50002">
    <property type="entry name" value="SH3"/>
    <property type="match status" value="1"/>
</dbReference>
<feature type="domain" description="SH3" evidence="4">
    <location>
        <begin position="215"/>
        <end position="272"/>
    </location>
</feature>
<feature type="region of interest" description="Disordered" evidence="3">
    <location>
        <begin position="190"/>
        <end position="234"/>
    </location>
</feature>
<protein>
    <recommendedName>
        <fullName evidence="4">SH3 domain-containing protein</fullName>
    </recommendedName>
</protein>
<proteinExistence type="predicted"/>
<dbReference type="EMBL" id="KV417545">
    <property type="protein sequence ID" value="KZP21715.1"/>
    <property type="molecule type" value="Genomic_DNA"/>
</dbReference>
<evidence type="ECO:0000313" key="5">
    <source>
        <dbReference type="EMBL" id="KZP21715.1"/>
    </source>
</evidence>
<dbReference type="Gene3D" id="2.30.30.40">
    <property type="entry name" value="SH3 Domains"/>
    <property type="match status" value="1"/>
</dbReference>
<keyword evidence="1 2" id="KW-0728">SH3 domain</keyword>
<dbReference type="SUPFAM" id="SSF50044">
    <property type="entry name" value="SH3-domain"/>
    <property type="match status" value="1"/>
</dbReference>
<organism evidence="5 6">
    <name type="scientific">Athelia psychrophila</name>
    <dbReference type="NCBI Taxonomy" id="1759441"/>
    <lineage>
        <taxon>Eukaryota</taxon>
        <taxon>Fungi</taxon>
        <taxon>Dikarya</taxon>
        <taxon>Basidiomycota</taxon>
        <taxon>Agaricomycotina</taxon>
        <taxon>Agaricomycetes</taxon>
        <taxon>Agaricomycetidae</taxon>
        <taxon>Atheliales</taxon>
        <taxon>Atheliaceae</taxon>
        <taxon>Athelia</taxon>
    </lineage>
</organism>
<name>A0A166KAU0_9AGAM</name>